<evidence type="ECO:0000256" key="4">
    <source>
        <dbReference type="PIRSR" id="PIRSR007828-2"/>
    </source>
</evidence>
<sequence>SELYTGLYANMGNYKSFGDTKFIPNLPKDKLKALVFASQSFKEQPGEMEALCDSCSSALFSLEDKQKQLGLGSKGITTYFSGNCVLEDAELAQKFLDSQVSCWLPFRAFCSSHIPKGVQFIETTYLEQSAWSFIRIIRGYIRPTLNLQLKEHENQKKMLEGYRRSFTFGSIAHKEGSRFWIKDKGPTVESYIGFIESYRDPFGSRGEFEGFVAVVNKAMSERFAKLVSSAEVLLPELPWPRDFEKDTFLKPDFTSLDVLTFTGSGVPAGINIPNYDDIRQSEGFKNVSLGNVLAVAYVTQKEKLTFLEEDDKDAYIKWMLPSFEMQGGLHELLGHGSGKLFVQDDQGKFNFDQNTLINPVTGEKVTSWYRGNETWDSRFSTIASSYEECRAECVGLYLCLNKLALSIFGHEGQDAEDVVYINWLYMVRAGLLGLEFYTSESSSWRQVGDGHHLLYRHEDQVVTLAQKHTADIFLYSGGGNSNIVTPLNAFMEKKLARNVHFTFIMFGTSLLLERWDQAPFPVGSSQVGLDDDHDAVVFPGEAVELVEYEGSAAGLIHSFTERFQEDAEQLEADLLELSKRDSPCWCH</sequence>
<dbReference type="Ensembl" id="ENSGMOT00000076165.1">
    <property type="protein sequence ID" value="ENSGMOP00000061220.1"/>
    <property type="gene ID" value="ENSGMOG00000036950.1"/>
</dbReference>
<dbReference type="PANTHER" id="PTHR23422:SF11">
    <property type="entry name" value="DIPEPTIDYL PEPTIDASE 3"/>
    <property type="match status" value="1"/>
</dbReference>
<comment type="cofactor">
    <cofactor evidence="4">
        <name>Zn(2+)</name>
        <dbReference type="ChEBI" id="CHEBI:29105"/>
    </cofactor>
    <text evidence="4">Binds 1 zinc ion per subunit.</text>
</comment>
<dbReference type="GeneTree" id="ENSGT00390000007335"/>
<dbReference type="PANTHER" id="PTHR23422">
    <property type="entry name" value="DIPEPTIDYL PEPTIDASE III-RELATED"/>
    <property type="match status" value="1"/>
</dbReference>
<evidence type="ECO:0000256" key="2">
    <source>
        <dbReference type="ARBA" id="ARBA00022801"/>
    </source>
</evidence>
<keyword evidence="6" id="KW-1185">Reference proteome</keyword>
<dbReference type="Proteomes" id="UP000694546">
    <property type="component" value="Chromosome 7"/>
</dbReference>
<keyword evidence="2" id="KW-0378">Hydrolase</keyword>
<dbReference type="GO" id="GO:0005737">
    <property type="term" value="C:cytoplasm"/>
    <property type="evidence" value="ECO:0007669"/>
    <property type="project" value="UniProtKB-SubCell"/>
</dbReference>
<dbReference type="AlphaFoldDB" id="A0A8C5FU20"/>
<reference evidence="5" key="2">
    <citation type="submission" date="2025-09" db="UniProtKB">
        <authorList>
            <consortium name="Ensembl"/>
        </authorList>
    </citation>
    <scope>IDENTIFICATION</scope>
</reference>
<dbReference type="GO" id="GO:0008235">
    <property type="term" value="F:metalloexopeptidase activity"/>
    <property type="evidence" value="ECO:0007669"/>
    <property type="project" value="InterPro"/>
</dbReference>
<keyword evidence="1 4" id="KW-0479">Metal-binding</keyword>
<evidence type="ECO:0000256" key="3">
    <source>
        <dbReference type="PIRSR" id="PIRSR007828-1"/>
    </source>
</evidence>
<dbReference type="GO" id="GO:0004177">
    <property type="term" value="F:aminopeptidase activity"/>
    <property type="evidence" value="ECO:0007669"/>
    <property type="project" value="UniProtKB-KW"/>
</dbReference>
<protein>
    <recommendedName>
        <fullName evidence="7">Dipeptidyl aminopeptidase III</fullName>
    </recommendedName>
</protein>
<keyword evidence="4" id="KW-0862">Zinc</keyword>
<accession>A0A8C5FU20</accession>
<feature type="binding site" evidence="4">
    <location>
        <position position="388"/>
    </location>
    <ligand>
        <name>Zn(2+)</name>
        <dbReference type="ChEBI" id="CHEBI:29105"/>
        <note>catalytic</note>
    </ligand>
</feature>
<dbReference type="Gene3D" id="3.30.540.30">
    <property type="match status" value="2"/>
</dbReference>
<organism evidence="5 6">
    <name type="scientific">Gadus morhua</name>
    <name type="common">Atlantic cod</name>
    <dbReference type="NCBI Taxonomy" id="8049"/>
    <lineage>
        <taxon>Eukaryota</taxon>
        <taxon>Metazoa</taxon>
        <taxon>Chordata</taxon>
        <taxon>Craniata</taxon>
        <taxon>Vertebrata</taxon>
        <taxon>Euteleostomi</taxon>
        <taxon>Actinopterygii</taxon>
        <taxon>Neopterygii</taxon>
        <taxon>Teleostei</taxon>
        <taxon>Neoteleostei</taxon>
        <taxon>Acanthomorphata</taxon>
        <taxon>Zeiogadaria</taxon>
        <taxon>Gadariae</taxon>
        <taxon>Gadiformes</taxon>
        <taxon>Gadoidei</taxon>
        <taxon>Gadidae</taxon>
        <taxon>Gadus</taxon>
    </lineage>
</organism>
<reference evidence="5" key="1">
    <citation type="submission" date="2025-08" db="UniProtKB">
        <authorList>
            <consortium name="Ensembl"/>
        </authorList>
    </citation>
    <scope>IDENTIFICATION</scope>
</reference>
<dbReference type="GO" id="GO:0006508">
    <property type="term" value="P:proteolysis"/>
    <property type="evidence" value="ECO:0007669"/>
    <property type="project" value="UniProtKB-KW"/>
</dbReference>
<dbReference type="GO" id="GO:0008270">
    <property type="term" value="F:zinc ion binding"/>
    <property type="evidence" value="ECO:0007669"/>
    <property type="project" value="UniProtKB-ARBA"/>
</dbReference>
<feature type="binding site" evidence="4">
    <location>
        <position position="330"/>
    </location>
    <ligand>
        <name>Zn(2+)</name>
        <dbReference type="ChEBI" id="CHEBI:29105"/>
        <note>catalytic</note>
    </ligand>
</feature>
<feature type="active site" evidence="3">
    <location>
        <position position="331"/>
    </location>
</feature>
<proteinExistence type="predicted"/>
<evidence type="ECO:0008006" key="7">
    <source>
        <dbReference type="Google" id="ProtNLM"/>
    </source>
</evidence>
<evidence type="ECO:0000256" key="1">
    <source>
        <dbReference type="ARBA" id="ARBA00022723"/>
    </source>
</evidence>
<dbReference type="InterPro" id="IPR039461">
    <property type="entry name" value="Peptidase_M49"/>
</dbReference>
<dbReference type="Pfam" id="PF03571">
    <property type="entry name" value="Peptidase_M49"/>
    <property type="match status" value="1"/>
</dbReference>
<dbReference type="OMA" id="HGEQWHS"/>
<evidence type="ECO:0000313" key="6">
    <source>
        <dbReference type="Proteomes" id="UP000694546"/>
    </source>
</evidence>
<name>A0A8C5FU20_GADMO</name>
<evidence type="ECO:0000313" key="5">
    <source>
        <dbReference type="Ensembl" id="ENSGMOP00000061220.1"/>
    </source>
</evidence>
<feature type="binding site" evidence="4">
    <location>
        <position position="335"/>
    </location>
    <ligand>
        <name>Zn(2+)</name>
        <dbReference type="ChEBI" id="CHEBI:29105"/>
        <note>catalytic</note>
    </ligand>
</feature>
<dbReference type="GO" id="GO:0008239">
    <property type="term" value="F:dipeptidyl-peptidase activity"/>
    <property type="evidence" value="ECO:0007669"/>
    <property type="project" value="UniProtKB-UniRule"/>
</dbReference>